<keyword evidence="4" id="KW-0309">Germination</keyword>
<gene>
    <name evidence="9" type="ORF">RGB73_18015</name>
</gene>
<feature type="transmembrane region" description="Helical" evidence="8">
    <location>
        <begin position="274"/>
        <end position="297"/>
    </location>
</feature>
<name>A0ABY9SXR8_BREBE</name>
<feature type="transmembrane region" description="Helical" evidence="8">
    <location>
        <begin position="381"/>
        <end position="401"/>
    </location>
</feature>
<evidence type="ECO:0000256" key="4">
    <source>
        <dbReference type="ARBA" id="ARBA00022544"/>
    </source>
</evidence>
<feature type="transmembrane region" description="Helical" evidence="8">
    <location>
        <begin position="220"/>
        <end position="244"/>
    </location>
</feature>
<feature type="transmembrane region" description="Helical" evidence="8">
    <location>
        <begin position="108"/>
        <end position="133"/>
    </location>
</feature>
<feature type="transmembrane region" description="Helical" evidence="8">
    <location>
        <begin position="41"/>
        <end position="61"/>
    </location>
</feature>
<evidence type="ECO:0000256" key="1">
    <source>
        <dbReference type="ARBA" id="ARBA00004141"/>
    </source>
</evidence>
<evidence type="ECO:0000256" key="2">
    <source>
        <dbReference type="ARBA" id="ARBA00007998"/>
    </source>
</evidence>
<evidence type="ECO:0000256" key="8">
    <source>
        <dbReference type="SAM" id="Phobius"/>
    </source>
</evidence>
<feature type="transmembrane region" description="Helical" evidence="8">
    <location>
        <begin position="334"/>
        <end position="353"/>
    </location>
</feature>
<protein>
    <submittedName>
        <fullName evidence="9">Endospore germination permease</fullName>
    </submittedName>
</protein>
<feature type="transmembrane region" description="Helical" evidence="8">
    <location>
        <begin position="145"/>
        <end position="163"/>
    </location>
</feature>
<dbReference type="EMBL" id="CP134050">
    <property type="protein sequence ID" value="WNC12623.1"/>
    <property type="molecule type" value="Genomic_DNA"/>
</dbReference>
<dbReference type="Proteomes" id="UP001256827">
    <property type="component" value="Chromosome"/>
</dbReference>
<keyword evidence="6 8" id="KW-1133">Transmembrane helix</keyword>
<evidence type="ECO:0000256" key="3">
    <source>
        <dbReference type="ARBA" id="ARBA00022448"/>
    </source>
</evidence>
<feature type="transmembrane region" description="Helical" evidence="8">
    <location>
        <begin position="407"/>
        <end position="429"/>
    </location>
</feature>
<evidence type="ECO:0000313" key="10">
    <source>
        <dbReference type="Proteomes" id="UP001256827"/>
    </source>
</evidence>
<dbReference type="RefSeq" id="WP_310764098.1">
    <property type="nucleotide sequence ID" value="NZ_CP134050.1"/>
</dbReference>
<evidence type="ECO:0000256" key="6">
    <source>
        <dbReference type="ARBA" id="ARBA00022989"/>
    </source>
</evidence>
<dbReference type="InterPro" id="IPR004761">
    <property type="entry name" value="Spore_GerAB"/>
</dbReference>
<evidence type="ECO:0000256" key="5">
    <source>
        <dbReference type="ARBA" id="ARBA00022692"/>
    </source>
</evidence>
<feature type="transmembrane region" description="Helical" evidence="8">
    <location>
        <begin position="183"/>
        <end position="208"/>
    </location>
</feature>
<sequence length="452" mass="50623">MIHKQVINHRQIAWLVASVLLTGMLISFFNTLAKIAKMDAWFSQILPCCYAIAIAFALAELTRAYPGKNMFEILFIVFGKWVGGLINFILLLYIGITLTLDIKGACSFFHVALLPRTPLEIILIVFVLLMMYYGKTSLEVAARVNEMYFPAFFSLSILMYLLLSNEYSVERLEPILSSSLSKIFVTNLLPLGIYGDIFLFGAFLHASTHPRLFFAAMKHGVLLVGFAATVLLLILLGVMGFTIASRLNFPLFILVQQIHVTDFLDRVEIVLFSLWFPAFTIKVIVGYLAFLVCLGSFGGQQHYAAYNLPAGWLLAAASLFLYQRVVDMSDFLSFTMPFIAVAIQVPLLTILYIKARVNRKMETQVSIPEGTRLYRFYRQSVWIGALSLLGCIVSIVSGVLFMNSTEMGGVVTSISFSFFLLLALLASYAEMQALNHGKQKLVKNKESGTFRQ</sequence>
<proteinExistence type="inferred from homology"/>
<feature type="transmembrane region" description="Helical" evidence="8">
    <location>
        <begin position="304"/>
        <end position="322"/>
    </location>
</feature>
<keyword evidence="7 8" id="KW-0472">Membrane</keyword>
<dbReference type="Pfam" id="PF03845">
    <property type="entry name" value="Spore_permease"/>
    <property type="match status" value="1"/>
</dbReference>
<keyword evidence="10" id="KW-1185">Reference proteome</keyword>
<dbReference type="PANTHER" id="PTHR34975">
    <property type="entry name" value="SPORE GERMINATION PROTEIN A2"/>
    <property type="match status" value="1"/>
</dbReference>
<evidence type="ECO:0000313" key="9">
    <source>
        <dbReference type="EMBL" id="WNC12623.1"/>
    </source>
</evidence>
<accession>A0ABY9SXR8</accession>
<feature type="transmembrane region" description="Helical" evidence="8">
    <location>
        <begin position="73"/>
        <end position="96"/>
    </location>
</feature>
<organism evidence="9 10">
    <name type="scientific">Brevibacillus brevis</name>
    <name type="common">Bacillus brevis</name>
    <dbReference type="NCBI Taxonomy" id="1393"/>
    <lineage>
        <taxon>Bacteria</taxon>
        <taxon>Bacillati</taxon>
        <taxon>Bacillota</taxon>
        <taxon>Bacilli</taxon>
        <taxon>Bacillales</taxon>
        <taxon>Paenibacillaceae</taxon>
        <taxon>Brevibacillus</taxon>
    </lineage>
</organism>
<dbReference type="PANTHER" id="PTHR34975:SF2">
    <property type="entry name" value="SPORE GERMINATION PROTEIN A2"/>
    <property type="match status" value="1"/>
</dbReference>
<dbReference type="NCBIfam" id="TIGR00912">
    <property type="entry name" value="2A0309"/>
    <property type="match status" value="1"/>
</dbReference>
<reference evidence="9 10" key="1">
    <citation type="submission" date="2023-09" db="EMBL/GenBank/DDBJ databases">
        <title>Complete Genome and Methylome dissection of Bacillus brevis NEB573 original source of BbsI restriction endonuclease.</title>
        <authorList>
            <person name="Fomenkov A."/>
            <person name="Roberts R.D."/>
        </authorList>
    </citation>
    <scope>NUCLEOTIDE SEQUENCE [LARGE SCALE GENOMIC DNA]</scope>
    <source>
        <strain evidence="9 10">NEB573</strain>
    </source>
</reference>
<comment type="similarity">
    <text evidence="2">Belongs to the amino acid-polyamine-organocation (APC) superfamily. Spore germination protein (SGP) (TC 2.A.3.9) family.</text>
</comment>
<comment type="subcellular location">
    <subcellularLocation>
        <location evidence="1">Membrane</location>
        <topology evidence="1">Multi-pass membrane protein</topology>
    </subcellularLocation>
</comment>
<keyword evidence="5 8" id="KW-0812">Transmembrane</keyword>
<evidence type="ECO:0000256" key="7">
    <source>
        <dbReference type="ARBA" id="ARBA00023136"/>
    </source>
</evidence>
<keyword evidence="3" id="KW-0813">Transport</keyword>
<feature type="transmembrane region" description="Helical" evidence="8">
    <location>
        <begin position="12"/>
        <end position="29"/>
    </location>
</feature>